<dbReference type="Proteomes" id="UP000641137">
    <property type="component" value="Unassembled WGS sequence"/>
</dbReference>
<accession>A0A8J3GHI5</accession>
<feature type="compositionally biased region" description="Basic and acidic residues" evidence="1">
    <location>
        <begin position="54"/>
        <end position="64"/>
    </location>
</feature>
<dbReference type="AlphaFoldDB" id="A0A8J3GHI5"/>
<dbReference type="EMBL" id="BMZO01000006">
    <property type="protein sequence ID" value="GHC72424.1"/>
    <property type="molecule type" value="Genomic_DNA"/>
</dbReference>
<reference evidence="2" key="2">
    <citation type="submission" date="2020-09" db="EMBL/GenBank/DDBJ databases">
        <authorList>
            <person name="Sun Q."/>
            <person name="Kim S."/>
        </authorList>
    </citation>
    <scope>NUCLEOTIDE SEQUENCE</scope>
    <source>
        <strain evidence="2">KCTC 42097</strain>
    </source>
</reference>
<feature type="region of interest" description="Disordered" evidence="1">
    <location>
        <begin position="154"/>
        <end position="220"/>
    </location>
</feature>
<evidence type="ECO:0000256" key="1">
    <source>
        <dbReference type="SAM" id="MobiDB-lite"/>
    </source>
</evidence>
<keyword evidence="3" id="KW-1185">Reference proteome</keyword>
<reference evidence="2" key="1">
    <citation type="journal article" date="2014" name="Int. J. Syst. Evol. Microbiol.">
        <title>Complete genome sequence of Corynebacterium casei LMG S-19264T (=DSM 44701T), isolated from a smear-ripened cheese.</title>
        <authorList>
            <consortium name="US DOE Joint Genome Institute (JGI-PGF)"/>
            <person name="Walter F."/>
            <person name="Albersmeier A."/>
            <person name="Kalinowski J."/>
            <person name="Ruckert C."/>
        </authorList>
    </citation>
    <scope>NUCLEOTIDE SEQUENCE</scope>
    <source>
        <strain evidence="2">KCTC 42097</strain>
    </source>
</reference>
<dbReference type="Gene3D" id="1.20.120.20">
    <property type="entry name" value="Apolipoprotein"/>
    <property type="match status" value="1"/>
</dbReference>
<comment type="caution">
    <text evidence="2">The sequence shown here is derived from an EMBL/GenBank/DDBJ whole genome shotgun (WGS) entry which is preliminary data.</text>
</comment>
<evidence type="ECO:0008006" key="4">
    <source>
        <dbReference type="Google" id="ProtNLM"/>
    </source>
</evidence>
<sequence length="220" mass="23087">MQQGIADEPQGSRAAQDAQEMRNKFDRETEMAKAKLEEGKEQLAHDFSSATSSLKDEAIREAESGKNQAADGLRDFTAAIRKASEELGERDQSMAAGFAREAASGLEHFAGSLKGKNVQELTHSIAGFARKQPAAFLVGAALAGVALGRFAKASGAHGTDEVRPHPAGTETTVTGRPEATAQAEDPVMAGTSVLGTEDLPENATADLSQPGLFQGGNHER</sequence>
<organism evidence="2 3">
    <name type="scientific">Limoniibacter endophyticus</name>
    <dbReference type="NCBI Taxonomy" id="1565040"/>
    <lineage>
        <taxon>Bacteria</taxon>
        <taxon>Pseudomonadati</taxon>
        <taxon>Pseudomonadota</taxon>
        <taxon>Alphaproteobacteria</taxon>
        <taxon>Hyphomicrobiales</taxon>
        <taxon>Bartonellaceae</taxon>
        <taxon>Limoniibacter</taxon>
    </lineage>
</organism>
<gene>
    <name evidence="2" type="ORF">GCM10010136_20120</name>
</gene>
<name>A0A8J3GHI5_9HYPH</name>
<feature type="region of interest" description="Disordered" evidence="1">
    <location>
        <begin position="1"/>
        <end position="74"/>
    </location>
</feature>
<evidence type="ECO:0000313" key="2">
    <source>
        <dbReference type="EMBL" id="GHC72424.1"/>
    </source>
</evidence>
<evidence type="ECO:0000313" key="3">
    <source>
        <dbReference type="Proteomes" id="UP000641137"/>
    </source>
</evidence>
<protein>
    <recommendedName>
        <fullName evidence="4">Nutrient deprivation-induced protein</fullName>
    </recommendedName>
</protein>
<proteinExistence type="predicted"/>
<dbReference type="RefSeq" id="WP_189489874.1">
    <property type="nucleotide sequence ID" value="NZ_BMZO01000006.1"/>
</dbReference>
<feature type="compositionally biased region" description="Basic and acidic residues" evidence="1">
    <location>
        <begin position="19"/>
        <end position="44"/>
    </location>
</feature>